<dbReference type="SMART" id="SM00419">
    <property type="entry name" value="HTH_CRP"/>
    <property type="match status" value="1"/>
</dbReference>
<dbReference type="EMBL" id="LUUK01000023">
    <property type="protein sequence ID" value="OAI27011.1"/>
    <property type="molecule type" value="Genomic_DNA"/>
</dbReference>
<keyword evidence="1" id="KW-0805">Transcription regulation</keyword>
<dbReference type="CDD" id="cd00038">
    <property type="entry name" value="CAP_ED"/>
    <property type="match status" value="1"/>
</dbReference>
<keyword evidence="3" id="KW-0804">Transcription</keyword>
<dbReference type="SMART" id="SM00100">
    <property type="entry name" value="cNMP"/>
    <property type="match status" value="1"/>
</dbReference>
<comment type="caution">
    <text evidence="6">The sequence shown here is derived from an EMBL/GenBank/DDBJ whole genome shotgun (WGS) entry which is preliminary data.</text>
</comment>
<dbReference type="Proteomes" id="UP000077628">
    <property type="component" value="Unassembled WGS sequence"/>
</dbReference>
<feature type="domain" description="Cyclic nucleotide-binding" evidence="4">
    <location>
        <begin position="14"/>
        <end position="136"/>
    </location>
</feature>
<protein>
    <recommendedName>
        <fullName evidence="8">Crp/Fnr family transcriptional regulator</fullName>
    </recommendedName>
</protein>
<dbReference type="PROSITE" id="PS51063">
    <property type="entry name" value="HTH_CRP_2"/>
    <property type="match status" value="1"/>
</dbReference>
<organism evidence="6 7">
    <name type="scientific">Methylomonas koyamae</name>
    <dbReference type="NCBI Taxonomy" id="702114"/>
    <lineage>
        <taxon>Bacteria</taxon>
        <taxon>Pseudomonadati</taxon>
        <taxon>Pseudomonadota</taxon>
        <taxon>Gammaproteobacteria</taxon>
        <taxon>Methylococcales</taxon>
        <taxon>Methylococcaceae</taxon>
        <taxon>Methylomonas</taxon>
    </lineage>
</organism>
<keyword evidence="7" id="KW-1185">Reference proteome</keyword>
<dbReference type="SUPFAM" id="SSF46785">
    <property type="entry name" value="Winged helix' DNA-binding domain"/>
    <property type="match status" value="1"/>
</dbReference>
<keyword evidence="2" id="KW-0238">DNA-binding</keyword>
<evidence type="ECO:0008006" key="8">
    <source>
        <dbReference type="Google" id="ProtNLM"/>
    </source>
</evidence>
<dbReference type="Pfam" id="PF00027">
    <property type="entry name" value="cNMP_binding"/>
    <property type="match status" value="1"/>
</dbReference>
<dbReference type="Pfam" id="PF13545">
    <property type="entry name" value="HTH_Crp_2"/>
    <property type="match status" value="1"/>
</dbReference>
<dbReference type="PANTHER" id="PTHR24567">
    <property type="entry name" value="CRP FAMILY TRANSCRIPTIONAL REGULATORY PROTEIN"/>
    <property type="match status" value="1"/>
</dbReference>
<evidence type="ECO:0000313" key="6">
    <source>
        <dbReference type="EMBL" id="OAI27011.1"/>
    </source>
</evidence>
<dbReference type="PROSITE" id="PS50042">
    <property type="entry name" value="CNMP_BINDING_3"/>
    <property type="match status" value="1"/>
</dbReference>
<dbReference type="InterPro" id="IPR036388">
    <property type="entry name" value="WH-like_DNA-bd_sf"/>
</dbReference>
<name>A0A177PA04_9GAMM</name>
<dbReference type="InterPro" id="IPR000595">
    <property type="entry name" value="cNMP-bd_dom"/>
</dbReference>
<evidence type="ECO:0000256" key="3">
    <source>
        <dbReference type="ARBA" id="ARBA00023163"/>
    </source>
</evidence>
<dbReference type="GO" id="GO:0003700">
    <property type="term" value="F:DNA-binding transcription factor activity"/>
    <property type="evidence" value="ECO:0007669"/>
    <property type="project" value="TreeGrafter"/>
</dbReference>
<dbReference type="InterPro" id="IPR036390">
    <property type="entry name" value="WH_DNA-bd_sf"/>
</dbReference>
<dbReference type="InterPro" id="IPR012318">
    <property type="entry name" value="HTH_CRP"/>
</dbReference>
<dbReference type="Gene3D" id="2.60.120.10">
    <property type="entry name" value="Jelly Rolls"/>
    <property type="match status" value="1"/>
</dbReference>
<evidence type="ECO:0000259" key="4">
    <source>
        <dbReference type="PROSITE" id="PS50042"/>
    </source>
</evidence>
<evidence type="ECO:0000313" key="7">
    <source>
        <dbReference type="Proteomes" id="UP000077628"/>
    </source>
</evidence>
<dbReference type="GO" id="GO:0005829">
    <property type="term" value="C:cytosol"/>
    <property type="evidence" value="ECO:0007669"/>
    <property type="project" value="TreeGrafter"/>
</dbReference>
<evidence type="ECO:0000256" key="2">
    <source>
        <dbReference type="ARBA" id="ARBA00023125"/>
    </source>
</evidence>
<dbReference type="InterPro" id="IPR018490">
    <property type="entry name" value="cNMP-bd_dom_sf"/>
</dbReference>
<gene>
    <name evidence="6" type="ORF">A1355_01310</name>
</gene>
<dbReference type="InterPro" id="IPR014710">
    <property type="entry name" value="RmlC-like_jellyroll"/>
</dbReference>
<accession>A0A177PA04</accession>
<evidence type="ECO:0000256" key="1">
    <source>
        <dbReference type="ARBA" id="ARBA00023015"/>
    </source>
</evidence>
<reference evidence="7" key="1">
    <citation type="submission" date="2016-03" db="EMBL/GenBank/DDBJ databases">
        <authorList>
            <person name="Heylen K."/>
            <person name="De Vos P."/>
            <person name="Vekeman B."/>
        </authorList>
    </citation>
    <scope>NUCLEOTIDE SEQUENCE [LARGE SCALE GENOMIC DNA]</scope>
    <source>
        <strain evidence="7">R-45383</strain>
    </source>
</reference>
<dbReference type="Gene3D" id="1.10.10.10">
    <property type="entry name" value="Winged helix-like DNA-binding domain superfamily/Winged helix DNA-binding domain"/>
    <property type="match status" value="1"/>
</dbReference>
<feature type="domain" description="HTH crp-type" evidence="5">
    <location>
        <begin position="150"/>
        <end position="212"/>
    </location>
</feature>
<dbReference type="AlphaFoldDB" id="A0A177PA04"/>
<dbReference type="PANTHER" id="PTHR24567:SF74">
    <property type="entry name" value="HTH-TYPE TRANSCRIPTIONAL REGULATOR ARCR"/>
    <property type="match status" value="1"/>
</dbReference>
<dbReference type="RefSeq" id="WP_064024537.1">
    <property type="nucleotide sequence ID" value="NZ_LUUK01000023.1"/>
</dbReference>
<dbReference type="STRING" id="702114.A1355_01310"/>
<evidence type="ECO:0000259" key="5">
    <source>
        <dbReference type="PROSITE" id="PS51063"/>
    </source>
</evidence>
<proteinExistence type="predicted"/>
<dbReference type="InterPro" id="IPR050397">
    <property type="entry name" value="Env_Response_Regulators"/>
</dbReference>
<sequence>MLKHANAWKDRFPEFAGCRDAVVEQLMAAATLVTVPAGQQVFYPGKTCEHYLLLLSGSVKAQILSADGREVLLYRVLPGDSCVLTTSCLLGDSQYPAEGYSETDVSAFAIPAHVFHRCLQQSAFFREFVFRNFSTRLADVIKRMAALSFASIDQRLAQTLLAADGPTIHKTHQELALELGSVREVVSRHLKRFESLGWLNLQRGSIEILDAAALRGLLTGGD</sequence>
<dbReference type="GO" id="GO:0003677">
    <property type="term" value="F:DNA binding"/>
    <property type="evidence" value="ECO:0007669"/>
    <property type="project" value="UniProtKB-KW"/>
</dbReference>
<dbReference type="SUPFAM" id="SSF51206">
    <property type="entry name" value="cAMP-binding domain-like"/>
    <property type="match status" value="1"/>
</dbReference>